<name>A0A0W8EUG1_9ZZZZ</name>
<organism evidence="1">
    <name type="scientific">hydrocarbon metagenome</name>
    <dbReference type="NCBI Taxonomy" id="938273"/>
    <lineage>
        <taxon>unclassified sequences</taxon>
        <taxon>metagenomes</taxon>
        <taxon>ecological metagenomes</taxon>
    </lineage>
</organism>
<comment type="caution">
    <text evidence="1">The sequence shown here is derived from an EMBL/GenBank/DDBJ whole genome shotgun (WGS) entry which is preliminary data.</text>
</comment>
<dbReference type="EMBL" id="LNQE01001730">
    <property type="protein sequence ID" value="KUG12256.1"/>
    <property type="molecule type" value="Genomic_DNA"/>
</dbReference>
<evidence type="ECO:0000313" key="1">
    <source>
        <dbReference type="EMBL" id="KUG12256.1"/>
    </source>
</evidence>
<protein>
    <submittedName>
        <fullName evidence="1">Uncharacterized protein</fullName>
    </submittedName>
</protein>
<sequence length="38" mass="3759">MSGGVPVDWSVNWTVSGAVPVWISEENAATGAVTAGGV</sequence>
<accession>A0A0W8EUG1</accession>
<gene>
    <name evidence="1" type="ORF">ASZ90_016456</name>
</gene>
<dbReference type="AlphaFoldDB" id="A0A0W8EUG1"/>
<proteinExistence type="predicted"/>
<reference evidence="1" key="1">
    <citation type="journal article" date="2015" name="Proc. Natl. Acad. Sci. U.S.A.">
        <title>Networks of energetic and metabolic interactions define dynamics in microbial communities.</title>
        <authorList>
            <person name="Embree M."/>
            <person name="Liu J.K."/>
            <person name="Al-Bassam M.M."/>
            <person name="Zengler K."/>
        </authorList>
    </citation>
    <scope>NUCLEOTIDE SEQUENCE</scope>
</reference>